<feature type="binding site" evidence="7">
    <location>
        <position position="144"/>
    </location>
    <ligand>
        <name>Zn(2+)</name>
        <dbReference type="ChEBI" id="CHEBI:29105"/>
        <label>2</label>
    </ligand>
</feature>
<comment type="catalytic activity">
    <reaction evidence="1 7">
        <text>an S-(2-hydroxyacyl)glutathione + H2O = a 2-hydroxy carboxylate + glutathione + H(+)</text>
        <dbReference type="Rhea" id="RHEA:21864"/>
        <dbReference type="ChEBI" id="CHEBI:15377"/>
        <dbReference type="ChEBI" id="CHEBI:15378"/>
        <dbReference type="ChEBI" id="CHEBI:57925"/>
        <dbReference type="ChEBI" id="CHEBI:58896"/>
        <dbReference type="ChEBI" id="CHEBI:71261"/>
        <dbReference type="EC" id="3.1.2.6"/>
    </reaction>
</comment>
<comment type="subunit">
    <text evidence="7">Monomer.</text>
</comment>
<evidence type="ECO:0000256" key="1">
    <source>
        <dbReference type="ARBA" id="ARBA00001623"/>
    </source>
</evidence>
<dbReference type="InterPro" id="IPR017782">
    <property type="entry name" value="Hydroxyacylglutathione_Hdrlase"/>
</dbReference>
<dbReference type="STRING" id="1123510.GCA_000620025_00302"/>
<feature type="binding site" evidence="7">
    <location>
        <position position="70"/>
    </location>
    <ligand>
        <name>Zn(2+)</name>
        <dbReference type="ChEBI" id="CHEBI:29105"/>
        <label>2</label>
    </ligand>
</feature>
<feature type="domain" description="Metallo-beta-lactamase" evidence="8">
    <location>
        <begin position="21"/>
        <end position="182"/>
    </location>
</feature>
<name>A0A348HEL4_9GAMM</name>
<sequence>MSYPQSSHGELHLYPLPALESNYIWAIVNDRTRQAAIIDPGDADIVQAWLMQQPTLELAAIIITHHHHDHTDGLAELIARFPALAVYGPTDVEGVTQPLHDGDTFTVLDQPAAVLATPAHTIDHLCYLITPQEKSAKPILLTGDTLFMAGCGRLFEGTAEQMLRNMERFAALSPDTAVYAGHEYTLNNLAFALAVEPDNAAIQEAKARASAARAEGRATLPSTIGQERRTNPFMRTHKATVIQAACRHTGRPASDDPVHVLAALRHWKDTF</sequence>
<accession>A0A348HEL4</accession>
<gene>
    <name evidence="7" type="primary">gloB</name>
    <name evidence="9" type="ORF">ZBT109_1306</name>
</gene>
<dbReference type="InterPro" id="IPR035680">
    <property type="entry name" value="Clx_II_MBL"/>
</dbReference>
<evidence type="ECO:0000256" key="2">
    <source>
        <dbReference type="ARBA" id="ARBA00004963"/>
    </source>
</evidence>
<evidence type="ECO:0000256" key="7">
    <source>
        <dbReference type="HAMAP-Rule" id="MF_01374"/>
    </source>
</evidence>
<feature type="binding site" evidence="7">
    <location>
        <position position="120"/>
    </location>
    <ligand>
        <name>Zn(2+)</name>
        <dbReference type="ChEBI" id="CHEBI:29105"/>
        <label>1</label>
    </ligand>
</feature>
<dbReference type="Pfam" id="PF16123">
    <property type="entry name" value="HAGH_C"/>
    <property type="match status" value="1"/>
</dbReference>
<dbReference type="Gene3D" id="3.60.15.10">
    <property type="entry name" value="Ribonuclease Z/Hydroxyacylglutathione hydrolase-like"/>
    <property type="match status" value="1"/>
</dbReference>
<feature type="binding site" evidence="7">
    <location>
        <position position="65"/>
    </location>
    <ligand>
        <name>Zn(2+)</name>
        <dbReference type="ChEBI" id="CHEBI:29105"/>
        <label>1</label>
    </ligand>
</feature>
<dbReference type="InterPro" id="IPR050110">
    <property type="entry name" value="Glyoxalase_II_hydrolase"/>
</dbReference>
<keyword evidence="5 7" id="KW-0378">Hydrolase</keyword>
<organism evidence="9 10">
    <name type="scientific">Zymobacter palmae</name>
    <dbReference type="NCBI Taxonomy" id="33074"/>
    <lineage>
        <taxon>Bacteria</taxon>
        <taxon>Pseudomonadati</taxon>
        <taxon>Pseudomonadota</taxon>
        <taxon>Gammaproteobacteria</taxon>
        <taxon>Oceanospirillales</taxon>
        <taxon>Halomonadaceae</taxon>
        <taxon>Zymobacter group</taxon>
        <taxon>Zymobacter</taxon>
    </lineage>
</organism>
<dbReference type="UniPathway" id="UPA00619">
    <property type="reaction ID" value="UER00676"/>
</dbReference>
<dbReference type="Proteomes" id="UP000267342">
    <property type="component" value="Chromosome"/>
</dbReference>
<dbReference type="PIRSF" id="PIRSF005457">
    <property type="entry name" value="Glx"/>
    <property type="match status" value="1"/>
</dbReference>
<dbReference type="InterPro" id="IPR032282">
    <property type="entry name" value="HAGH_C"/>
</dbReference>
<dbReference type="InterPro" id="IPR036866">
    <property type="entry name" value="RibonucZ/Hydroxyglut_hydro"/>
</dbReference>
<comment type="function">
    <text evidence="7">Thiolesterase that catalyzes the hydrolysis of S-D-lactoyl-glutathione to form glutathione and D-lactic acid.</text>
</comment>
<dbReference type="GO" id="GO:0004416">
    <property type="term" value="F:hydroxyacylglutathione hydrolase activity"/>
    <property type="evidence" value="ECO:0007669"/>
    <property type="project" value="UniProtKB-UniRule"/>
</dbReference>
<dbReference type="SUPFAM" id="SSF56281">
    <property type="entry name" value="Metallo-hydrolase/oxidoreductase"/>
    <property type="match status" value="1"/>
</dbReference>
<keyword evidence="4 7" id="KW-0479">Metal-binding</keyword>
<dbReference type="AlphaFoldDB" id="A0A348HEL4"/>
<comment type="pathway">
    <text evidence="2 7">Secondary metabolite metabolism; methylglyoxal degradation; (R)-lactate from methylglyoxal: step 2/2.</text>
</comment>
<dbReference type="GO" id="GO:0019243">
    <property type="term" value="P:methylglyoxal catabolic process to D-lactate via S-lactoyl-glutathione"/>
    <property type="evidence" value="ECO:0007669"/>
    <property type="project" value="UniProtKB-UniRule"/>
</dbReference>
<dbReference type="CDD" id="cd07723">
    <property type="entry name" value="hydroxyacylglutathione_hydrolase_MBL-fold"/>
    <property type="match status" value="1"/>
</dbReference>
<dbReference type="Pfam" id="PF00753">
    <property type="entry name" value="Lactamase_B"/>
    <property type="match status" value="1"/>
</dbReference>
<reference evidence="9 10" key="1">
    <citation type="submission" date="2018-09" db="EMBL/GenBank/DDBJ databases">
        <title>Zymobacter palmae IAM14233 (=T109) whole genome analysis.</title>
        <authorList>
            <person name="Yanase H."/>
        </authorList>
    </citation>
    <scope>NUCLEOTIDE SEQUENCE [LARGE SCALE GENOMIC DNA]</scope>
    <source>
        <strain evidence="9 10">IAM14233</strain>
    </source>
</reference>
<feature type="binding site" evidence="7">
    <location>
        <position position="69"/>
    </location>
    <ligand>
        <name>Zn(2+)</name>
        <dbReference type="ChEBI" id="CHEBI:29105"/>
        <label>2</label>
    </ligand>
</feature>
<evidence type="ECO:0000313" key="9">
    <source>
        <dbReference type="EMBL" id="BBG30066.1"/>
    </source>
</evidence>
<keyword evidence="10" id="KW-1185">Reference proteome</keyword>
<dbReference type="GO" id="GO:0046872">
    <property type="term" value="F:metal ion binding"/>
    <property type="evidence" value="ECO:0007669"/>
    <property type="project" value="UniProtKB-KW"/>
</dbReference>
<comment type="similarity">
    <text evidence="3 7">Belongs to the metallo-beta-lactamase superfamily. Glyoxalase II family.</text>
</comment>
<feature type="binding site" evidence="7">
    <location>
        <position position="67"/>
    </location>
    <ligand>
        <name>Zn(2+)</name>
        <dbReference type="ChEBI" id="CHEBI:29105"/>
        <label>1</label>
    </ligand>
</feature>
<keyword evidence="6 7" id="KW-0862">Zinc</keyword>
<protein>
    <recommendedName>
        <fullName evidence="7">Hydroxyacylglutathione hydrolase</fullName>
        <ecNumber evidence="7">3.1.2.6</ecNumber>
    </recommendedName>
    <alternativeName>
        <fullName evidence="7">Glyoxalase II</fullName>
        <shortName evidence="7">Glx II</shortName>
    </alternativeName>
</protein>
<evidence type="ECO:0000256" key="6">
    <source>
        <dbReference type="ARBA" id="ARBA00022833"/>
    </source>
</evidence>
<dbReference type="InterPro" id="IPR001279">
    <property type="entry name" value="Metallo-B-lactamas"/>
</dbReference>
<dbReference type="NCBIfam" id="TIGR03413">
    <property type="entry name" value="GSH_gloB"/>
    <property type="match status" value="1"/>
</dbReference>
<dbReference type="PANTHER" id="PTHR43705:SF1">
    <property type="entry name" value="HYDROXYACYLGLUTATHIONE HYDROLASE GLOB"/>
    <property type="match status" value="1"/>
</dbReference>
<dbReference type="EMBL" id="AP018933">
    <property type="protein sequence ID" value="BBG30066.1"/>
    <property type="molecule type" value="Genomic_DNA"/>
</dbReference>
<dbReference type="SMART" id="SM00849">
    <property type="entry name" value="Lactamase_B"/>
    <property type="match status" value="1"/>
</dbReference>
<evidence type="ECO:0000259" key="8">
    <source>
        <dbReference type="SMART" id="SM00849"/>
    </source>
</evidence>
<evidence type="ECO:0000256" key="5">
    <source>
        <dbReference type="ARBA" id="ARBA00022801"/>
    </source>
</evidence>
<proteinExistence type="inferred from homology"/>
<evidence type="ECO:0000313" key="10">
    <source>
        <dbReference type="Proteomes" id="UP000267342"/>
    </source>
</evidence>
<evidence type="ECO:0000256" key="4">
    <source>
        <dbReference type="ARBA" id="ARBA00022723"/>
    </source>
</evidence>
<feature type="binding site" evidence="7">
    <location>
        <position position="182"/>
    </location>
    <ligand>
        <name>Zn(2+)</name>
        <dbReference type="ChEBI" id="CHEBI:29105"/>
        <label>2</label>
    </ligand>
</feature>
<dbReference type="PANTHER" id="PTHR43705">
    <property type="entry name" value="HYDROXYACYLGLUTATHIONE HYDROLASE"/>
    <property type="match status" value="1"/>
</dbReference>
<feature type="binding site" evidence="7">
    <location>
        <position position="144"/>
    </location>
    <ligand>
        <name>Zn(2+)</name>
        <dbReference type="ChEBI" id="CHEBI:29105"/>
        <label>1</label>
    </ligand>
</feature>
<dbReference type="HAMAP" id="MF_01374">
    <property type="entry name" value="Glyoxalase_2"/>
    <property type="match status" value="1"/>
</dbReference>
<dbReference type="OrthoDB" id="9802248at2"/>
<comment type="cofactor">
    <cofactor evidence="7">
        <name>Zn(2+)</name>
        <dbReference type="ChEBI" id="CHEBI:29105"/>
    </cofactor>
    <text evidence="7">Binds 2 Zn(2+) ions per subunit.</text>
</comment>
<evidence type="ECO:0000256" key="3">
    <source>
        <dbReference type="ARBA" id="ARBA00006759"/>
    </source>
</evidence>
<dbReference type="RefSeq" id="WP_051523993.1">
    <property type="nucleotide sequence ID" value="NZ_AP018933.1"/>
</dbReference>
<dbReference type="EC" id="3.1.2.6" evidence="7"/>
<dbReference type="KEGG" id="zpl:ZBT109_1306"/>